<dbReference type="RefSeq" id="WP_132165001.1">
    <property type="nucleotide sequence ID" value="NZ_SMKX01000005.1"/>
</dbReference>
<sequence length="122" mass="13516">MRADGAADRQSLPFRLDHPFQLWSYSRSHSTLVLRGRPGAGYDHFVDVVFSGVLGMKVASGYNGLTVAVSANRAEIDEFLHIPDRHQGHLLQLELSDEVHRGFVVCGRVVIRRGAGWPSPSH</sequence>
<dbReference type="AlphaFoldDB" id="A0A4V2YQN1"/>
<evidence type="ECO:0000313" key="1">
    <source>
        <dbReference type="EMBL" id="TDD62667.1"/>
    </source>
</evidence>
<dbReference type="Proteomes" id="UP000295124">
    <property type="component" value="Unassembled WGS sequence"/>
</dbReference>
<dbReference type="EMBL" id="SMKX01000005">
    <property type="protein sequence ID" value="TDD62667.1"/>
    <property type="molecule type" value="Genomic_DNA"/>
</dbReference>
<keyword evidence="2" id="KW-1185">Reference proteome</keyword>
<comment type="caution">
    <text evidence="1">The sequence shown here is derived from an EMBL/GenBank/DDBJ whole genome shotgun (WGS) entry which is preliminary data.</text>
</comment>
<proteinExistence type="predicted"/>
<evidence type="ECO:0000313" key="2">
    <source>
        <dbReference type="Proteomes" id="UP000295124"/>
    </source>
</evidence>
<protein>
    <submittedName>
        <fullName evidence="1">Uncharacterized protein</fullName>
    </submittedName>
</protein>
<gene>
    <name evidence="1" type="ORF">E1263_02820</name>
</gene>
<name>A0A4V2YQN1_9ACTN</name>
<accession>A0A4V2YQN1</accession>
<reference evidence="1 2" key="1">
    <citation type="submission" date="2019-03" db="EMBL/GenBank/DDBJ databases">
        <title>Draft genome sequences of novel Actinobacteria.</title>
        <authorList>
            <person name="Sahin N."/>
            <person name="Ay H."/>
            <person name="Saygin H."/>
        </authorList>
    </citation>
    <scope>NUCLEOTIDE SEQUENCE [LARGE SCALE GENOMIC DNA]</scope>
    <source>
        <strain evidence="1 2">JCM 13523</strain>
    </source>
</reference>
<organism evidence="1 2">
    <name type="scientific">Kribbella antibiotica</name>
    <dbReference type="NCBI Taxonomy" id="190195"/>
    <lineage>
        <taxon>Bacteria</taxon>
        <taxon>Bacillati</taxon>
        <taxon>Actinomycetota</taxon>
        <taxon>Actinomycetes</taxon>
        <taxon>Propionibacteriales</taxon>
        <taxon>Kribbellaceae</taxon>
        <taxon>Kribbella</taxon>
    </lineage>
</organism>
<dbReference type="OrthoDB" id="5148951at2"/>